<feature type="transmembrane region" description="Helical" evidence="1">
    <location>
        <begin position="338"/>
        <end position="358"/>
    </location>
</feature>
<keyword evidence="1" id="KW-1133">Transmembrane helix</keyword>
<dbReference type="Gene3D" id="1.20.1250.20">
    <property type="entry name" value="MFS general substrate transporter like domains"/>
    <property type="match status" value="1"/>
</dbReference>
<feature type="transmembrane region" description="Helical" evidence="1">
    <location>
        <begin position="94"/>
        <end position="113"/>
    </location>
</feature>
<feature type="transmembrane region" description="Helical" evidence="1">
    <location>
        <begin position="69"/>
        <end position="88"/>
    </location>
</feature>
<reference evidence="2" key="1">
    <citation type="submission" date="2019-08" db="EMBL/GenBank/DDBJ databases">
        <authorList>
            <person name="Kucharzyk K."/>
            <person name="Murdoch R.W."/>
            <person name="Higgins S."/>
            <person name="Loffler F."/>
        </authorList>
    </citation>
    <scope>NUCLEOTIDE SEQUENCE</scope>
</reference>
<feature type="transmembrane region" description="Helical" evidence="1">
    <location>
        <begin position="133"/>
        <end position="152"/>
    </location>
</feature>
<feature type="transmembrane region" description="Helical" evidence="1">
    <location>
        <begin position="164"/>
        <end position="183"/>
    </location>
</feature>
<feature type="transmembrane region" description="Helical" evidence="1">
    <location>
        <begin position="238"/>
        <end position="257"/>
    </location>
</feature>
<organism evidence="2">
    <name type="scientific">bioreactor metagenome</name>
    <dbReference type="NCBI Taxonomy" id="1076179"/>
    <lineage>
        <taxon>unclassified sequences</taxon>
        <taxon>metagenomes</taxon>
        <taxon>ecological metagenomes</taxon>
    </lineage>
</organism>
<dbReference type="InterPro" id="IPR036259">
    <property type="entry name" value="MFS_trans_sf"/>
</dbReference>
<keyword evidence="1" id="KW-0472">Membrane</keyword>
<accession>A0A645C5M4</accession>
<dbReference type="EMBL" id="VSSQ01025154">
    <property type="protein sequence ID" value="MPM73106.1"/>
    <property type="molecule type" value="Genomic_DNA"/>
</dbReference>
<feature type="transmembrane region" description="Helical" evidence="1">
    <location>
        <begin position="37"/>
        <end position="62"/>
    </location>
</feature>
<feature type="transmembrane region" description="Helical" evidence="1">
    <location>
        <begin position="213"/>
        <end position="232"/>
    </location>
</feature>
<dbReference type="InterPro" id="IPR052528">
    <property type="entry name" value="Sugar_transport-like"/>
</dbReference>
<dbReference type="PANTHER" id="PTHR23526:SF2">
    <property type="entry name" value="MAJOR FACILITATOR SUPERFAMILY (MFS) PROFILE DOMAIN-CONTAINING PROTEIN"/>
    <property type="match status" value="1"/>
</dbReference>
<dbReference type="AlphaFoldDB" id="A0A645C5M4"/>
<feature type="transmembrane region" description="Helical" evidence="1">
    <location>
        <begin position="293"/>
        <end position="317"/>
    </location>
</feature>
<gene>
    <name evidence="2" type="ORF">SDC9_120082</name>
</gene>
<dbReference type="InterPro" id="IPR011701">
    <property type="entry name" value="MFS"/>
</dbReference>
<dbReference type="Pfam" id="PF07690">
    <property type="entry name" value="MFS_1"/>
    <property type="match status" value="1"/>
</dbReference>
<dbReference type="PANTHER" id="PTHR23526">
    <property type="entry name" value="INTEGRAL MEMBRANE TRANSPORT PROTEIN-RELATED"/>
    <property type="match status" value="1"/>
</dbReference>
<protein>
    <recommendedName>
        <fullName evidence="3">Major facilitator superfamily (MFS) profile domain-containing protein</fullName>
    </recommendedName>
</protein>
<dbReference type="SUPFAM" id="SSF103473">
    <property type="entry name" value="MFS general substrate transporter"/>
    <property type="match status" value="1"/>
</dbReference>
<dbReference type="GO" id="GO:0022857">
    <property type="term" value="F:transmembrane transporter activity"/>
    <property type="evidence" value="ECO:0007669"/>
    <property type="project" value="InterPro"/>
</dbReference>
<feature type="transmembrane region" description="Helical" evidence="1">
    <location>
        <begin position="364"/>
        <end position="382"/>
    </location>
</feature>
<evidence type="ECO:0000313" key="2">
    <source>
        <dbReference type="EMBL" id="MPM73106.1"/>
    </source>
</evidence>
<evidence type="ECO:0008006" key="3">
    <source>
        <dbReference type="Google" id="ProtNLM"/>
    </source>
</evidence>
<sequence length="403" mass="45151">MTKEAKILLLMSALFTFAAGLSGIFVNIFFWKQTNSFIIIVIYNMLHYITTPMTFILGGIIAKKKNGIWSLRIGLILYSFFYSLMLFLGNRGGIYIYILGVIYGCAVGFYWLAFNTLSFDFTCVTNRDTFNGFNGSCAGVAAAVAPITSGYIITRYTGTKGYSIVFTITLSIFLILFFISLFLKCNNYGSKVDFSRVFSKNCMDWSVIRKTSALWGFRDVIIGVLVNILIIQTTGSELSLGKLTFIGALVSSASYVLVQKVIKPPKRRFAIYMGTIGSFLAVAIISLKVSFNTLFIFMIMDSFFLPFFLIQLSSSTFNVINKIHEEDLRIEYMINKDIVLNAGRIISSIILLLLLSFFKGAFVIKGYLLLIGVVPVVAGYFLRRLSKVLDGDDLPKCNRKKLI</sequence>
<feature type="transmembrane region" description="Helical" evidence="1">
    <location>
        <begin position="269"/>
        <end position="287"/>
    </location>
</feature>
<proteinExistence type="predicted"/>
<comment type="caution">
    <text evidence="2">The sequence shown here is derived from an EMBL/GenBank/DDBJ whole genome shotgun (WGS) entry which is preliminary data.</text>
</comment>
<name>A0A645C5M4_9ZZZZ</name>
<keyword evidence="1" id="KW-0812">Transmembrane</keyword>
<feature type="transmembrane region" description="Helical" evidence="1">
    <location>
        <begin position="7"/>
        <end position="31"/>
    </location>
</feature>
<evidence type="ECO:0000256" key="1">
    <source>
        <dbReference type="SAM" id="Phobius"/>
    </source>
</evidence>